<feature type="transmembrane region" description="Helical" evidence="6">
    <location>
        <begin position="173"/>
        <end position="202"/>
    </location>
</feature>
<dbReference type="EMBL" id="GG745389">
    <property type="protein sequence ID" value="KNE73185.1"/>
    <property type="molecule type" value="Genomic_DNA"/>
</dbReference>
<dbReference type="PANTHER" id="PTHR23508:SF10">
    <property type="entry name" value="CARBOXYLIC ACID TRANSPORTER PROTEIN HOMOLOG"/>
    <property type="match status" value="1"/>
</dbReference>
<evidence type="ECO:0000313" key="8">
    <source>
        <dbReference type="EMBL" id="KNE73185.1"/>
    </source>
</evidence>
<dbReference type="OrthoDB" id="2261376at2759"/>
<feature type="domain" description="Major facilitator superfamily (MFS) profile" evidence="7">
    <location>
        <begin position="31"/>
        <end position="451"/>
    </location>
</feature>
<protein>
    <recommendedName>
        <fullName evidence="7">Major facilitator superfamily (MFS) profile domain-containing protein</fullName>
    </recommendedName>
</protein>
<dbReference type="Gene3D" id="1.20.1250.20">
    <property type="entry name" value="MFS general substrate transporter like domains"/>
    <property type="match status" value="1"/>
</dbReference>
<feature type="transmembrane region" description="Helical" evidence="6">
    <location>
        <begin position="130"/>
        <end position="152"/>
    </location>
</feature>
<feature type="transmembrane region" description="Helical" evidence="6">
    <location>
        <begin position="208"/>
        <end position="227"/>
    </location>
</feature>
<feature type="transmembrane region" description="Helical" evidence="6">
    <location>
        <begin position="326"/>
        <end position="344"/>
    </location>
</feature>
<keyword evidence="3 6" id="KW-0812">Transmembrane</keyword>
<evidence type="ECO:0000259" key="7">
    <source>
        <dbReference type="PROSITE" id="PS50850"/>
    </source>
</evidence>
<evidence type="ECO:0000256" key="5">
    <source>
        <dbReference type="ARBA" id="ARBA00023136"/>
    </source>
</evidence>
<evidence type="ECO:0000256" key="1">
    <source>
        <dbReference type="ARBA" id="ARBA00004141"/>
    </source>
</evidence>
<evidence type="ECO:0000313" key="9">
    <source>
        <dbReference type="Proteomes" id="UP000054350"/>
    </source>
</evidence>
<dbReference type="VEuPathDB" id="FungiDB:AMAG_17378"/>
<keyword evidence="5 6" id="KW-0472">Membrane</keyword>
<reference evidence="9" key="2">
    <citation type="submission" date="2009-11" db="EMBL/GenBank/DDBJ databases">
        <title>The Genome Sequence of Allomyces macrogynus strain ATCC 38327.</title>
        <authorList>
            <consortium name="The Broad Institute Genome Sequencing Platform"/>
            <person name="Russ C."/>
            <person name="Cuomo C."/>
            <person name="Shea T."/>
            <person name="Young S.K."/>
            <person name="Zeng Q."/>
            <person name="Koehrsen M."/>
            <person name="Haas B."/>
            <person name="Borodovsky M."/>
            <person name="Guigo R."/>
            <person name="Alvarado L."/>
            <person name="Berlin A."/>
            <person name="Borenstein D."/>
            <person name="Chen Z."/>
            <person name="Engels R."/>
            <person name="Freedman E."/>
            <person name="Gellesch M."/>
            <person name="Goldberg J."/>
            <person name="Griggs A."/>
            <person name="Gujja S."/>
            <person name="Heiman D."/>
            <person name="Hepburn T."/>
            <person name="Howarth C."/>
            <person name="Jen D."/>
            <person name="Larson L."/>
            <person name="Lewis B."/>
            <person name="Mehta T."/>
            <person name="Park D."/>
            <person name="Pearson M."/>
            <person name="Roberts A."/>
            <person name="Saif S."/>
            <person name="Shenoy N."/>
            <person name="Sisk P."/>
            <person name="Stolte C."/>
            <person name="Sykes S."/>
            <person name="Walk T."/>
            <person name="White J."/>
            <person name="Yandava C."/>
            <person name="Burger G."/>
            <person name="Gray M.W."/>
            <person name="Holland P.W.H."/>
            <person name="King N."/>
            <person name="Lang F.B.F."/>
            <person name="Roger A.J."/>
            <person name="Ruiz-Trillo I."/>
            <person name="Lander E."/>
            <person name="Nusbaum C."/>
        </authorList>
    </citation>
    <scope>NUCLEOTIDE SEQUENCE [LARGE SCALE GENOMIC DNA]</scope>
    <source>
        <strain evidence="9">ATCC 38327</strain>
    </source>
</reference>
<dbReference type="PROSITE" id="PS51257">
    <property type="entry name" value="PROKAR_LIPOPROTEIN"/>
    <property type="match status" value="1"/>
</dbReference>
<sequence>MSDERTLAESSTNASPAPSLRRAGQLTGITLVFACGTALFSDGYVNAIAGPVNTILKSYVYKDYDKDALHRFSSLFSALAFAGNLLGMLVFGVLSDRIGRKFGMIFASVWLAICALLSACAYGAGGSTGGLFAALEAYRFLAGIAIGAEYPAGSVAASENTEAKDVPANRQQMYFIIATNTMIDFGFVVASFVPLLLLWIFGMDKLEWVWRLSLGLGVIPPLAVLYFRMGMAETDHYRQSSMKNVPWGLVLKKYGPRLAAVSLSWFIYDWVSYPAGIYSSFFVDEITPNANLHQSLAWGIALNAFYIPGTIAGAFVADKLGPKKTILLGLLAQALFGFLLAGFFPSLRGNLPLLIVIYGIYICFGEFGPGNNLGILASKAVAPTAVRGTFYGIAACIGKIGAFTGTYVYDNIQAAVASPGENLYFSAPFYIGSALALVSACLIYFFVPPVVKDGMLKIDAEFKEYLAANGVDTTQMGVQAQDDAEVEAERYAKK</sequence>
<keyword evidence="4 6" id="KW-1133">Transmembrane helix</keyword>
<proteinExistence type="predicted"/>
<feature type="transmembrane region" description="Helical" evidence="6">
    <location>
        <begin position="350"/>
        <end position="368"/>
    </location>
</feature>
<evidence type="ECO:0000256" key="3">
    <source>
        <dbReference type="ARBA" id="ARBA00022692"/>
    </source>
</evidence>
<dbReference type="FunFam" id="1.20.1250.20:FF:000140">
    <property type="entry name" value="Putative MFS phospholipid transporter"/>
    <property type="match status" value="1"/>
</dbReference>
<dbReference type="GO" id="GO:0005886">
    <property type="term" value="C:plasma membrane"/>
    <property type="evidence" value="ECO:0007669"/>
    <property type="project" value="TreeGrafter"/>
</dbReference>
<feature type="transmembrane region" description="Helical" evidence="6">
    <location>
        <begin position="296"/>
        <end position="317"/>
    </location>
</feature>
<dbReference type="PROSITE" id="PS50850">
    <property type="entry name" value="MFS"/>
    <property type="match status" value="1"/>
</dbReference>
<dbReference type="STRING" id="578462.A0A0L0TER0"/>
<dbReference type="Proteomes" id="UP000054350">
    <property type="component" value="Unassembled WGS sequence"/>
</dbReference>
<reference evidence="8 9" key="1">
    <citation type="submission" date="2009-11" db="EMBL/GenBank/DDBJ databases">
        <title>Annotation of Allomyces macrogynus ATCC 38327.</title>
        <authorList>
            <consortium name="The Broad Institute Genome Sequencing Platform"/>
            <person name="Russ C."/>
            <person name="Cuomo C."/>
            <person name="Burger G."/>
            <person name="Gray M.W."/>
            <person name="Holland P.W.H."/>
            <person name="King N."/>
            <person name="Lang F.B.F."/>
            <person name="Roger A.J."/>
            <person name="Ruiz-Trillo I."/>
            <person name="Young S.K."/>
            <person name="Zeng Q."/>
            <person name="Gargeya S."/>
            <person name="Fitzgerald M."/>
            <person name="Haas B."/>
            <person name="Abouelleil A."/>
            <person name="Alvarado L."/>
            <person name="Arachchi H.M."/>
            <person name="Berlin A."/>
            <person name="Chapman S.B."/>
            <person name="Gearin G."/>
            <person name="Goldberg J."/>
            <person name="Griggs A."/>
            <person name="Gujja S."/>
            <person name="Hansen M."/>
            <person name="Heiman D."/>
            <person name="Howarth C."/>
            <person name="Larimer J."/>
            <person name="Lui A."/>
            <person name="MacDonald P.J.P."/>
            <person name="McCowen C."/>
            <person name="Montmayeur A."/>
            <person name="Murphy C."/>
            <person name="Neiman D."/>
            <person name="Pearson M."/>
            <person name="Priest M."/>
            <person name="Roberts A."/>
            <person name="Saif S."/>
            <person name="Shea T."/>
            <person name="Sisk P."/>
            <person name="Stolte C."/>
            <person name="Sykes S."/>
            <person name="Wortman J."/>
            <person name="Nusbaum C."/>
            <person name="Birren B."/>
        </authorList>
    </citation>
    <scope>NUCLEOTIDE SEQUENCE [LARGE SCALE GENOMIC DNA]</scope>
    <source>
        <strain evidence="8 9">ATCC 38327</strain>
    </source>
</reference>
<dbReference type="eggNOG" id="KOG0252">
    <property type="taxonomic scope" value="Eukaryota"/>
</dbReference>
<dbReference type="InterPro" id="IPR036259">
    <property type="entry name" value="MFS_trans_sf"/>
</dbReference>
<evidence type="ECO:0000256" key="4">
    <source>
        <dbReference type="ARBA" id="ARBA00022989"/>
    </source>
</evidence>
<dbReference type="InterPro" id="IPR005828">
    <property type="entry name" value="MFS_sugar_transport-like"/>
</dbReference>
<evidence type="ECO:0000256" key="6">
    <source>
        <dbReference type="SAM" id="Phobius"/>
    </source>
</evidence>
<dbReference type="AlphaFoldDB" id="A0A0L0TER0"/>
<feature type="transmembrane region" description="Helical" evidence="6">
    <location>
        <begin position="29"/>
        <end position="52"/>
    </location>
</feature>
<feature type="transmembrane region" description="Helical" evidence="6">
    <location>
        <begin position="102"/>
        <end position="124"/>
    </location>
</feature>
<dbReference type="Pfam" id="PF00083">
    <property type="entry name" value="Sugar_tr"/>
    <property type="match status" value="1"/>
</dbReference>
<evidence type="ECO:0000256" key="2">
    <source>
        <dbReference type="ARBA" id="ARBA00022448"/>
    </source>
</evidence>
<name>A0A0L0TER0_ALLM3</name>
<dbReference type="PANTHER" id="PTHR23508">
    <property type="entry name" value="CARBOXYLIC ACID TRANSPORTER PROTEIN HOMOLOG"/>
    <property type="match status" value="1"/>
</dbReference>
<feature type="transmembrane region" description="Helical" evidence="6">
    <location>
        <begin position="389"/>
        <end position="409"/>
    </location>
</feature>
<keyword evidence="9" id="KW-1185">Reference proteome</keyword>
<feature type="transmembrane region" description="Helical" evidence="6">
    <location>
        <begin position="258"/>
        <end position="276"/>
    </location>
</feature>
<dbReference type="SUPFAM" id="SSF103473">
    <property type="entry name" value="MFS general substrate transporter"/>
    <property type="match status" value="1"/>
</dbReference>
<keyword evidence="2" id="KW-0813">Transport</keyword>
<feature type="transmembrane region" description="Helical" evidence="6">
    <location>
        <begin position="429"/>
        <end position="447"/>
    </location>
</feature>
<dbReference type="OMA" id="IMFTNFQ"/>
<gene>
    <name evidence="8" type="ORF">AMAG_17378</name>
</gene>
<organism evidence="8 9">
    <name type="scientific">Allomyces macrogynus (strain ATCC 38327)</name>
    <name type="common">Allomyces javanicus var. macrogynus</name>
    <dbReference type="NCBI Taxonomy" id="578462"/>
    <lineage>
        <taxon>Eukaryota</taxon>
        <taxon>Fungi</taxon>
        <taxon>Fungi incertae sedis</taxon>
        <taxon>Blastocladiomycota</taxon>
        <taxon>Blastocladiomycetes</taxon>
        <taxon>Blastocladiales</taxon>
        <taxon>Blastocladiaceae</taxon>
        <taxon>Allomyces</taxon>
    </lineage>
</organism>
<dbReference type="GO" id="GO:0046943">
    <property type="term" value="F:carboxylic acid transmembrane transporter activity"/>
    <property type="evidence" value="ECO:0007669"/>
    <property type="project" value="TreeGrafter"/>
</dbReference>
<accession>A0A0L0TER0</accession>
<comment type="subcellular location">
    <subcellularLocation>
        <location evidence="1">Membrane</location>
        <topology evidence="1">Multi-pass membrane protein</topology>
    </subcellularLocation>
</comment>
<dbReference type="InterPro" id="IPR020846">
    <property type="entry name" value="MFS_dom"/>
</dbReference>
<feature type="transmembrane region" description="Helical" evidence="6">
    <location>
        <begin position="72"/>
        <end position="95"/>
    </location>
</feature>